<dbReference type="SUPFAM" id="SSF53335">
    <property type="entry name" value="S-adenosyl-L-methionine-dependent methyltransferases"/>
    <property type="match status" value="1"/>
</dbReference>
<keyword evidence="3" id="KW-0949">S-adenosyl-L-methionine</keyword>
<dbReference type="InterPro" id="IPR002295">
    <property type="entry name" value="N4/N6-MTase_EcoPI_Mod-like"/>
</dbReference>
<feature type="domain" description="DNA methylase N-4/N-6" evidence="5">
    <location>
        <begin position="104"/>
        <end position="394"/>
    </location>
</feature>
<dbReference type="Pfam" id="PF01555">
    <property type="entry name" value="N6_N4_Mtase"/>
    <property type="match status" value="1"/>
</dbReference>
<keyword evidence="1 6" id="KW-0489">Methyltransferase</keyword>
<dbReference type="EMBL" id="MODZ01000010">
    <property type="protein sequence ID" value="OIJ35268.1"/>
    <property type="molecule type" value="Genomic_DNA"/>
</dbReference>
<evidence type="ECO:0000256" key="2">
    <source>
        <dbReference type="ARBA" id="ARBA00022679"/>
    </source>
</evidence>
<comment type="caution">
    <text evidence="6">The sequence shown here is derived from an EMBL/GenBank/DDBJ whole genome shotgun (WGS) entry which is preliminary data.</text>
</comment>
<feature type="region of interest" description="Disordered" evidence="4">
    <location>
        <begin position="216"/>
        <end position="271"/>
    </location>
</feature>
<keyword evidence="2 6" id="KW-0808">Transferase</keyword>
<evidence type="ECO:0000259" key="5">
    <source>
        <dbReference type="Pfam" id="PF01555"/>
    </source>
</evidence>
<evidence type="ECO:0000256" key="1">
    <source>
        <dbReference type="ARBA" id="ARBA00022603"/>
    </source>
</evidence>
<accession>A0A1S2MYA6</accession>
<reference evidence="6 7" key="1">
    <citation type="submission" date="2016-10" db="EMBL/GenBank/DDBJ databases">
        <title>Draft genome sequence of strain LCT isolated from the Shenzhou X spacecraft of China.</title>
        <authorList>
            <person name="Huang B."/>
        </authorList>
    </citation>
    <scope>NUCLEOTIDE SEQUENCE [LARGE SCALE GENOMIC DNA]</scope>
    <source>
        <strain evidence="6 7">LCT-H5</strain>
    </source>
</reference>
<dbReference type="InterPro" id="IPR002941">
    <property type="entry name" value="DNA_methylase_N4/N6"/>
</dbReference>
<dbReference type="PRINTS" id="PR00506">
    <property type="entry name" value="D21N6MTFRASE"/>
</dbReference>
<dbReference type="OrthoDB" id="9773060at2"/>
<proteinExistence type="predicted"/>
<dbReference type="GO" id="GO:0032259">
    <property type="term" value="P:methylation"/>
    <property type="evidence" value="ECO:0007669"/>
    <property type="project" value="UniProtKB-KW"/>
</dbReference>
<feature type="compositionally biased region" description="Basic and acidic residues" evidence="4">
    <location>
        <begin position="219"/>
        <end position="251"/>
    </location>
</feature>
<protein>
    <submittedName>
        <fullName evidence="6">Site-specific DNA-methyltransferase</fullName>
    </submittedName>
</protein>
<dbReference type="RefSeq" id="WP_075515212.1">
    <property type="nucleotide sequence ID" value="NZ_MODZ01000010.1"/>
</dbReference>
<sequence>MTQKKQLLELTWPNKDKALVPVKNGRYGYGWVDPRDPRYCEVHTLNVEKVVTGAQAPKDPKTAYSERADLTPTDDNLLVLGESGDLLEALTKVPELADKYAGQVKCVYIDPPFNTSKTFESYEDNLEHSIWLTMMRDRLEHIKTLLSDDGTIWVHLDDSEQHRMRLLLDEVFGISKFVANVSWLASDSSSNNAKVFSRDKNCILVYSKKAGWRPNFLPDPERQSHYKNPDNDPRGPWYDGRDVQNPKDRPRLKYTVTTPSGKEIAPPPNGWRWERETLNAKMKTGEVYFNADETALKRKSYLWEQKGLPPSDAWFSVEKTGSSRSSKNHLKKLFPGVPTPELFDTPKPEQLLDYILSLATNPGDIVVDVFAGSGTTAAVAHKLGRRWVTCELIPDTFTKYTQPRLKKVVDGSDDGGVTVSQGERVDSTADGLPEGLTPAQAFQLTSLIDKAIDADESLKNSKDILAVKDLVKTKKSANTVNWRGGGSFTVARLSPPCFDFNPDLDLVLLTDAATGPVLVSSVAANLRFRQTPEHPVFDGIRGSMRLVVVEGLLDQTKVDDLIAHLGEHEGLTIAATDIEDGVRQYLRTLGRGCRAVHVPGDIFRYSGEGN</sequence>
<organism evidence="6 7">
    <name type="scientific">Rothia kristinae</name>
    <dbReference type="NCBI Taxonomy" id="37923"/>
    <lineage>
        <taxon>Bacteria</taxon>
        <taxon>Bacillati</taxon>
        <taxon>Actinomycetota</taxon>
        <taxon>Actinomycetes</taxon>
        <taxon>Micrococcales</taxon>
        <taxon>Micrococcaceae</taxon>
        <taxon>Rothia</taxon>
    </lineage>
</organism>
<evidence type="ECO:0000256" key="3">
    <source>
        <dbReference type="ARBA" id="ARBA00022691"/>
    </source>
</evidence>
<name>A0A1S2MYA6_9MICC</name>
<dbReference type="InterPro" id="IPR029063">
    <property type="entry name" value="SAM-dependent_MTases_sf"/>
</dbReference>
<dbReference type="Gene3D" id="3.40.50.150">
    <property type="entry name" value="Vaccinia Virus protein VP39"/>
    <property type="match status" value="1"/>
</dbReference>
<evidence type="ECO:0000256" key="4">
    <source>
        <dbReference type="SAM" id="MobiDB-lite"/>
    </source>
</evidence>
<dbReference type="GO" id="GO:0008170">
    <property type="term" value="F:N-methyltransferase activity"/>
    <property type="evidence" value="ECO:0007669"/>
    <property type="project" value="InterPro"/>
</dbReference>
<evidence type="ECO:0000313" key="7">
    <source>
        <dbReference type="Proteomes" id="UP000179540"/>
    </source>
</evidence>
<evidence type="ECO:0000313" key="6">
    <source>
        <dbReference type="EMBL" id="OIJ35268.1"/>
    </source>
</evidence>
<dbReference type="Proteomes" id="UP000179540">
    <property type="component" value="Unassembled WGS sequence"/>
</dbReference>
<gene>
    <name evidence="6" type="ORF">BK826_08215</name>
</gene>
<dbReference type="AlphaFoldDB" id="A0A1S2MYA6"/>
<dbReference type="GO" id="GO:0003677">
    <property type="term" value="F:DNA binding"/>
    <property type="evidence" value="ECO:0007669"/>
    <property type="project" value="InterPro"/>
</dbReference>